<feature type="domain" description="FAM69 protein-kinase" evidence="5">
    <location>
        <begin position="202"/>
        <end position="394"/>
    </location>
</feature>
<keyword evidence="3" id="KW-0964">Secreted</keyword>
<dbReference type="GO" id="GO:0005576">
    <property type="term" value="C:extracellular region"/>
    <property type="evidence" value="ECO:0007669"/>
    <property type="project" value="UniProtKB-SubCell"/>
</dbReference>
<reference evidence="7" key="1">
    <citation type="submission" date="2013-03" db="EMBL/GenBank/DDBJ databases">
        <title>The Genome Sequence of Anopheles minimus MINIMUS1.</title>
        <authorList>
            <consortium name="The Broad Institute Genomics Platform"/>
            <person name="Neafsey D.E."/>
            <person name="Walton C."/>
            <person name="Walker B."/>
            <person name="Young S.K."/>
            <person name="Zeng Q."/>
            <person name="Gargeya S."/>
            <person name="Fitzgerald M."/>
            <person name="Haas B."/>
            <person name="Abouelleil A."/>
            <person name="Allen A.W."/>
            <person name="Alvarado L."/>
            <person name="Arachchi H.M."/>
            <person name="Berlin A.M."/>
            <person name="Chapman S.B."/>
            <person name="Gainer-Dewar J."/>
            <person name="Goldberg J."/>
            <person name="Griggs A."/>
            <person name="Gujja S."/>
            <person name="Hansen M."/>
            <person name="Howarth C."/>
            <person name="Imamovic A."/>
            <person name="Ireland A."/>
            <person name="Larimer J."/>
            <person name="McCowan C."/>
            <person name="Murphy C."/>
            <person name="Pearson M."/>
            <person name="Poon T.W."/>
            <person name="Priest M."/>
            <person name="Roberts A."/>
            <person name="Saif S."/>
            <person name="Shea T."/>
            <person name="Sisk P."/>
            <person name="Sykes S."/>
            <person name="Wortman J."/>
            <person name="Nusbaum C."/>
            <person name="Birren B."/>
        </authorList>
    </citation>
    <scope>NUCLEOTIDE SEQUENCE [LARGE SCALE GENOMIC DNA]</scope>
    <source>
        <strain evidence="7">MINIMUS1</strain>
    </source>
</reference>
<evidence type="ECO:0000313" key="6">
    <source>
        <dbReference type="EnsemblMetazoa" id="AMIN006571-PA"/>
    </source>
</evidence>
<evidence type="ECO:0000256" key="3">
    <source>
        <dbReference type="ARBA" id="ARBA00022525"/>
    </source>
</evidence>
<evidence type="ECO:0000259" key="5">
    <source>
        <dbReference type="Pfam" id="PF12260"/>
    </source>
</evidence>
<dbReference type="PANTHER" id="PTHR32073">
    <property type="entry name" value="GH11358P"/>
    <property type="match status" value="1"/>
</dbReference>
<dbReference type="AlphaFoldDB" id="A0A182W897"/>
<dbReference type="EnsemblMetazoa" id="AMIN006571-RA">
    <property type="protein sequence ID" value="AMIN006571-PA"/>
    <property type="gene ID" value="AMIN006571"/>
</dbReference>
<reference evidence="6" key="2">
    <citation type="submission" date="2020-05" db="UniProtKB">
        <authorList>
            <consortium name="EnsemblMetazoa"/>
        </authorList>
    </citation>
    <scope>IDENTIFICATION</scope>
    <source>
        <strain evidence="6">MINIMUS1</strain>
    </source>
</reference>
<accession>A0A182W897</accession>
<comment type="similarity">
    <text evidence="2">Belongs to the DIPK family.</text>
</comment>
<dbReference type="Proteomes" id="UP000075920">
    <property type="component" value="Unassembled WGS sequence"/>
</dbReference>
<organism evidence="6 7">
    <name type="scientific">Anopheles minimus</name>
    <dbReference type="NCBI Taxonomy" id="112268"/>
    <lineage>
        <taxon>Eukaryota</taxon>
        <taxon>Metazoa</taxon>
        <taxon>Ecdysozoa</taxon>
        <taxon>Arthropoda</taxon>
        <taxon>Hexapoda</taxon>
        <taxon>Insecta</taxon>
        <taxon>Pterygota</taxon>
        <taxon>Neoptera</taxon>
        <taxon>Endopterygota</taxon>
        <taxon>Diptera</taxon>
        <taxon>Nematocera</taxon>
        <taxon>Culicoidea</taxon>
        <taxon>Culicidae</taxon>
        <taxon>Anophelinae</taxon>
        <taxon>Anopheles</taxon>
    </lineage>
</organism>
<dbReference type="VEuPathDB" id="VectorBase:AMIN006571"/>
<dbReference type="InterPro" id="IPR022049">
    <property type="entry name" value="FAM69_kinase_dom"/>
</dbReference>
<comment type="subcellular location">
    <subcellularLocation>
        <location evidence="1">Secreted</location>
    </subcellularLocation>
</comment>
<evidence type="ECO:0000256" key="4">
    <source>
        <dbReference type="ARBA" id="ARBA00022729"/>
    </source>
</evidence>
<proteinExistence type="inferred from homology"/>
<evidence type="ECO:0000256" key="2">
    <source>
        <dbReference type="ARBA" id="ARBA00006338"/>
    </source>
</evidence>
<evidence type="ECO:0000313" key="7">
    <source>
        <dbReference type="Proteomes" id="UP000075920"/>
    </source>
</evidence>
<name>A0A182W897_9DIPT</name>
<dbReference type="STRING" id="112268.A0A182W897"/>
<protein>
    <submittedName>
        <fullName evidence="6">PIP49_C domain-containing protein</fullName>
    </submittedName>
</protein>
<keyword evidence="4" id="KW-0732">Signal</keyword>
<dbReference type="PANTHER" id="PTHR32073:SF7">
    <property type="entry name" value="GH11358P"/>
    <property type="match status" value="1"/>
</dbReference>
<dbReference type="Pfam" id="PF12260">
    <property type="entry name" value="PIP49_C"/>
    <property type="match status" value="1"/>
</dbReference>
<sequence>MSSVVSVCRLVGGTKCRLQGFRDHYGKLSHGGMIKLSHIIVLQRFPNEHGHTKTPLEAVCEYDSRTLCPECFTKHTKCDNFDKLFVPHAESFFNRINSISNSHMTRIGTFSKSNNLAVLKHINRDNAIEKLLSEFCEFYSQPNHSCTSWKHDGSTEEAKQFIKESILDSTRIEGCIFCPTTGSRQALQRFLDLFNSADNELWHLLAIRTNVEPLLLKLFATRNTTVYVPKLLGTVGFSFIESYDGRTLEHYYDHPLATRVLIAAELIKAAFSFTEGIHGFRIYLTDINPDNVVVHVGNDGRNVKVSIVDLDNVIILDSRDKTFSTHQNAYHVQGRIECDRCFAYVQEDICRYRNSDLNLFATCQLLLENQNGKYGAGLLHYDHSKDLDQRLQPQCDETAQILHNLLEEACRGTFCKSYDMHMLRSSPARLCFASSTSEWCGLNTLQQLRGYNKIIDLLESFLVEHWLDDVLFVYKPDFRASATVTVRFHSQQFVVLLSIAAVQQKTADGGDDVEVIEKKIFTQLAVLLLTITDERNIYFTCSDRNIHVLRLRIEEFSMSSQQLQRTSIVCINCAA</sequence>
<keyword evidence="7" id="KW-1185">Reference proteome</keyword>
<dbReference type="InterPro" id="IPR020519">
    <property type="entry name" value="DIPK2A/B"/>
</dbReference>
<evidence type="ECO:0000256" key="1">
    <source>
        <dbReference type="ARBA" id="ARBA00004613"/>
    </source>
</evidence>